<keyword evidence="4" id="KW-0320">Glycogen biosynthesis</keyword>
<evidence type="ECO:0000256" key="1">
    <source>
        <dbReference type="ARBA" id="ARBA00010443"/>
    </source>
</evidence>
<evidence type="ECO:0000313" key="7">
    <source>
        <dbReference type="EMBL" id="HIR41171.1"/>
    </source>
</evidence>
<evidence type="ECO:0000259" key="5">
    <source>
        <dbReference type="Pfam" id="PF00483"/>
    </source>
</evidence>
<dbReference type="GO" id="GO:0008878">
    <property type="term" value="F:glucose-1-phosphate adenylyltransferase activity"/>
    <property type="evidence" value="ECO:0007669"/>
    <property type="project" value="InterPro"/>
</dbReference>
<dbReference type="Pfam" id="PF00483">
    <property type="entry name" value="NTP_transferase"/>
    <property type="match status" value="1"/>
</dbReference>
<evidence type="ECO:0000256" key="4">
    <source>
        <dbReference type="ARBA" id="ARBA00023056"/>
    </source>
</evidence>
<feature type="domain" description="Glucose-1-phosphate adenylyltransferase/Bifunctional protein GlmU-like C-terminal hexapeptide" evidence="6">
    <location>
        <begin position="290"/>
        <end position="366"/>
    </location>
</feature>
<accession>A0A9D1AL29</accession>
<keyword evidence="3" id="KW-0548">Nucleotidyltransferase</keyword>
<reference evidence="7" key="1">
    <citation type="submission" date="2020-10" db="EMBL/GenBank/DDBJ databases">
        <authorList>
            <person name="Gilroy R."/>
        </authorList>
    </citation>
    <scope>NUCLEOTIDE SEQUENCE</scope>
    <source>
        <strain evidence="7">CHK184-25365</strain>
    </source>
</reference>
<evidence type="ECO:0008006" key="9">
    <source>
        <dbReference type="Google" id="ProtNLM"/>
    </source>
</evidence>
<evidence type="ECO:0000256" key="2">
    <source>
        <dbReference type="ARBA" id="ARBA00022679"/>
    </source>
</evidence>
<dbReference type="GO" id="GO:0005978">
    <property type="term" value="P:glycogen biosynthetic process"/>
    <property type="evidence" value="ECO:0007669"/>
    <property type="project" value="UniProtKB-KW"/>
</dbReference>
<organism evidence="7 8">
    <name type="scientific">Candidatus Egerieicola pullicola</name>
    <dbReference type="NCBI Taxonomy" id="2840775"/>
    <lineage>
        <taxon>Bacteria</taxon>
        <taxon>Bacillati</taxon>
        <taxon>Bacillota</taxon>
        <taxon>Clostridia</taxon>
        <taxon>Eubacteriales</taxon>
        <taxon>Oscillospiraceae</taxon>
        <taxon>Oscillospiraceae incertae sedis</taxon>
        <taxon>Candidatus Egerieicola</taxon>
    </lineage>
</organism>
<dbReference type="Proteomes" id="UP000886749">
    <property type="component" value="Unassembled WGS sequence"/>
</dbReference>
<dbReference type="InterPro" id="IPR011831">
    <property type="entry name" value="ADP-Glc_PPase"/>
</dbReference>
<dbReference type="CDD" id="cd04651">
    <property type="entry name" value="LbH_G1P_AT_C"/>
    <property type="match status" value="1"/>
</dbReference>
<dbReference type="Gene3D" id="3.90.550.10">
    <property type="entry name" value="Spore Coat Polysaccharide Biosynthesis Protein SpsA, Chain A"/>
    <property type="match status" value="1"/>
</dbReference>
<proteinExistence type="inferred from homology"/>
<dbReference type="SUPFAM" id="SSF53448">
    <property type="entry name" value="Nucleotide-diphospho-sugar transferases"/>
    <property type="match status" value="1"/>
</dbReference>
<protein>
    <recommendedName>
        <fullName evidence="9">Glucose-1-phosphate adenylyltransferase</fullName>
    </recommendedName>
</protein>
<dbReference type="PANTHER" id="PTHR43523">
    <property type="entry name" value="GLUCOSE-1-PHOSPHATE ADENYLYLTRANSFERASE-RELATED"/>
    <property type="match status" value="1"/>
</dbReference>
<dbReference type="InterPro" id="IPR005835">
    <property type="entry name" value="NTP_transferase_dom"/>
</dbReference>
<feature type="domain" description="Nucleotidyl transferase" evidence="5">
    <location>
        <begin position="22"/>
        <end position="256"/>
    </location>
</feature>
<dbReference type="Gene3D" id="2.160.10.10">
    <property type="entry name" value="Hexapeptide repeat proteins"/>
    <property type="match status" value="1"/>
</dbReference>
<reference evidence="7" key="2">
    <citation type="journal article" date="2021" name="PeerJ">
        <title>Extensive microbial diversity within the chicken gut microbiome revealed by metagenomics and culture.</title>
        <authorList>
            <person name="Gilroy R."/>
            <person name="Ravi A."/>
            <person name="Getino M."/>
            <person name="Pursley I."/>
            <person name="Horton D.L."/>
            <person name="Alikhan N.F."/>
            <person name="Baker D."/>
            <person name="Gharbi K."/>
            <person name="Hall N."/>
            <person name="Watson M."/>
            <person name="Adriaenssens E.M."/>
            <person name="Foster-Nyarko E."/>
            <person name="Jarju S."/>
            <person name="Secka A."/>
            <person name="Antonio M."/>
            <person name="Oren A."/>
            <person name="Chaudhuri R.R."/>
            <person name="La Ragione R."/>
            <person name="Hildebrand F."/>
            <person name="Pallen M.J."/>
        </authorList>
    </citation>
    <scope>NUCLEOTIDE SEQUENCE</scope>
    <source>
        <strain evidence="7">CHK184-25365</strain>
    </source>
</reference>
<dbReference type="InterPro" id="IPR029044">
    <property type="entry name" value="Nucleotide-diphossugar_trans"/>
</dbReference>
<sequence length="392" mass="42908">MMRKKDCVALIDVSHRGSLGLLSRDFIQAMVHYGGRYRLIDFVLSNCCRSELDIVGILTQWNPSAFHEYIGTGASWGFDRLGAKLEILPSMAKPEQEKCCSSTLEAIRENIPFLEHYHPHTVLLLQAERAYFMDYRGLLAFHQRNRADVTLGVVSAGENSPDCPAVTVGDQGRITAVGAQAASGHTNAMGAAVVDWKLLRRYLLQSNPTETEDFYSGFLASLLKNKEARVFACAFHGYWRAVTGVENLWQGQMDLLSPQSGISILEFQDKLFTNTPTSRPPQYLYPSNYLQNSLVAEGCTISGSVRGSILFPGVTVGEDAVIGDSILMPGCVVQPGAQVFHSILGQEVTISAGCRIGDAFYNDKVNVIRSGAVVLSHPAVQQGKGHPVYFQG</sequence>
<evidence type="ECO:0000256" key="3">
    <source>
        <dbReference type="ARBA" id="ARBA00022695"/>
    </source>
</evidence>
<comment type="caution">
    <text evidence="7">The sequence shown here is derived from an EMBL/GenBank/DDBJ whole genome shotgun (WGS) entry which is preliminary data.</text>
</comment>
<dbReference type="InterPro" id="IPR056818">
    <property type="entry name" value="GlmU/GlgC-like_hexapep"/>
</dbReference>
<dbReference type="InterPro" id="IPR011004">
    <property type="entry name" value="Trimer_LpxA-like_sf"/>
</dbReference>
<gene>
    <name evidence="7" type="ORF">IAB36_05030</name>
</gene>
<dbReference type="AlphaFoldDB" id="A0A9D1AL29"/>
<name>A0A9D1AL29_9FIRM</name>
<dbReference type="Pfam" id="PF24894">
    <property type="entry name" value="Hexapep_GlmU"/>
    <property type="match status" value="1"/>
</dbReference>
<evidence type="ECO:0000259" key="6">
    <source>
        <dbReference type="Pfam" id="PF24894"/>
    </source>
</evidence>
<dbReference type="PANTHER" id="PTHR43523:SF2">
    <property type="entry name" value="GLUCOSE-1-PHOSPHATE ADENYLYLTRANSFERASE"/>
    <property type="match status" value="1"/>
</dbReference>
<dbReference type="EMBL" id="DVGY01000110">
    <property type="protein sequence ID" value="HIR41171.1"/>
    <property type="molecule type" value="Genomic_DNA"/>
</dbReference>
<comment type="similarity">
    <text evidence="1">Belongs to the bacterial/plant glucose-1-phosphate adenylyltransferase family.</text>
</comment>
<keyword evidence="2" id="KW-0808">Transferase</keyword>
<dbReference type="SUPFAM" id="SSF51161">
    <property type="entry name" value="Trimeric LpxA-like enzymes"/>
    <property type="match status" value="1"/>
</dbReference>
<evidence type="ECO:0000313" key="8">
    <source>
        <dbReference type="Proteomes" id="UP000886749"/>
    </source>
</evidence>